<name>A0A0A0BB95_9CELL</name>
<comment type="caution">
    <text evidence="5">The sequence shown here is derived from an EMBL/GenBank/DDBJ whole genome shotgun (WGS) entry which is preliminary data.</text>
</comment>
<evidence type="ECO:0000256" key="1">
    <source>
        <dbReference type="ARBA" id="ARBA00023015"/>
    </source>
</evidence>
<dbReference type="SMART" id="SM00421">
    <property type="entry name" value="HTH_LUXR"/>
    <property type="match status" value="1"/>
</dbReference>
<reference evidence="5 6" key="1">
    <citation type="submission" date="2013-10" db="EMBL/GenBank/DDBJ databases">
        <authorList>
            <person name="Wang G."/>
            <person name="Zhuang W."/>
        </authorList>
    </citation>
    <scope>NUCLEOTIDE SEQUENCE [LARGE SCALE GENOMIC DNA]</scope>
    <source>
        <strain evidence="5 6">DSM 20118</strain>
    </source>
</reference>
<dbReference type="GO" id="GO:0006355">
    <property type="term" value="P:regulation of DNA-templated transcription"/>
    <property type="evidence" value="ECO:0007669"/>
    <property type="project" value="InterPro"/>
</dbReference>
<dbReference type="AlphaFoldDB" id="A0A0A0BB95"/>
<dbReference type="Gene3D" id="1.10.10.10">
    <property type="entry name" value="Winged helix-like DNA-binding domain superfamily/Winged helix DNA-binding domain"/>
    <property type="match status" value="1"/>
</dbReference>
<dbReference type="Pfam" id="PF00196">
    <property type="entry name" value="GerE"/>
    <property type="match status" value="1"/>
</dbReference>
<feature type="domain" description="HTH luxR-type" evidence="4">
    <location>
        <begin position="161"/>
        <end position="226"/>
    </location>
</feature>
<evidence type="ECO:0000256" key="3">
    <source>
        <dbReference type="ARBA" id="ARBA00023163"/>
    </source>
</evidence>
<gene>
    <name evidence="5" type="ORF">Q760_04070</name>
</gene>
<dbReference type="Proteomes" id="UP000029833">
    <property type="component" value="Unassembled WGS sequence"/>
</dbReference>
<keyword evidence="3" id="KW-0804">Transcription</keyword>
<keyword evidence="2" id="KW-0238">DNA-binding</keyword>
<evidence type="ECO:0000259" key="4">
    <source>
        <dbReference type="PROSITE" id="PS50043"/>
    </source>
</evidence>
<proteinExistence type="predicted"/>
<dbReference type="PANTHER" id="PTHR44688">
    <property type="entry name" value="DNA-BINDING TRANSCRIPTIONAL ACTIVATOR DEVR_DOSR"/>
    <property type="match status" value="1"/>
</dbReference>
<dbReference type="InterPro" id="IPR036388">
    <property type="entry name" value="WH-like_DNA-bd_sf"/>
</dbReference>
<evidence type="ECO:0000313" key="6">
    <source>
        <dbReference type="Proteomes" id="UP000029833"/>
    </source>
</evidence>
<dbReference type="EMBL" id="AXNT01000014">
    <property type="protein sequence ID" value="KGM03418.1"/>
    <property type="molecule type" value="Genomic_DNA"/>
</dbReference>
<accession>A0A0A0BB95</accession>
<dbReference type="PRINTS" id="PR00038">
    <property type="entry name" value="HTHLUXR"/>
</dbReference>
<dbReference type="CDD" id="cd06170">
    <property type="entry name" value="LuxR_C_like"/>
    <property type="match status" value="1"/>
</dbReference>
<protein>
    <recommendedName>
        <fullName evidence="4">HTH luxR-type domain-containing protein</fullName>
    </recommendedName>
</protein>
<dbReference type="RefSeq" id="WP_052103551.1">
    <property type="nucleotide sequence ID" value="NZ_AXNT01000014.1"/>
</dbReference>
<organism evidence="5 6">
    <name type="scientific">Cellulomonas cellasea DSM 20118</name>
    <dbReference type="NCBI Taxonomy" id="1408250"/>
    <lineage>
        <taxon>Bacteria</taxon>
        <taxon>Bacillati</taxon>
        <taxon>Actinomycetota</taxon>
        <taxon>Actinomycetes</taxon>
        <taxon>Micrococcales</taxon>
        <taxon>Cellulomonadaceae</taxon>
        <taxon>Cellulomonas</taxon>
    </lineage>
</organism>
<dbReference type="STRING" id="1408250.Q760_04070"/>
<evidence type="ECO:0000313" key="5">
    <source>
        <dbReference type="EMBL" id="KGM03418.1"/>
    </source>
</evidence>
<evidence type="ECO:0000256" key="2">
    <source>
        <dbReference type="ARBA" id="ARBA00023125"/>
    </source>
</evidence>
<dbReference type="InterPro" id="IPR000792">
    <property type="entry name" value="Tscrpt_reg_LuxR_C"/>
</dbReference>
<dbReference type="SUPFAM" id="SSF46894">
    <property type="entry name" value="C-terminal effector domain of the bipartite response regulators"/>
    <property type="match status" value="1"/>
</dbReference>
<dbReference type="GO" id="GO:0003677">
    <property type="term" value="F:DNA binding"/>
    <property type="evidence" value="ECO:0007669"/>
    <property type="project" value="UniProtKB-KW"/>
</dbReference>
<dbReference type="PROSITE" id="PS00622">
    <property type="entry name" value="HTH_LUXR_1"/>
    <property type="match status" value="1"/>
</dbReference>
<sequence>MELPVDGVRTRTNADDVLHVVTGVLSGVSAGEDPRQCLCRVVSGLVRAEACGYLRWEADSGRANVDAAYPAPAGSAVTAQASRGLAGAPSTLHGDPMRVGSSTWTVWVPLGSSGSNTGLLLVRRRGFSASAVRLLTDAQQPLAAVDGVLSTVERVPQQRRAARPVILLTPREHEVLQLLADGLLARTIAARLSLSPRTVNHHLGSIYDKLQVHDRLSAVLRARATGLLVDAPVLPQGRSERAERLHATRPAQ</sequence>
<dbReference type="PROSITE" id="PS50043">
    <property type="entry name" value="HTH_LUXR_2"/>
    <property type="match status" value="1"/>
</dbReference>
<keyword evidence="6" id="KW-1185">Reference proteome</keyword>
<keyword evidence="1" id="KW-0805">Transcription regulation</keyword>
<dbReference type="InterPro" id="IPR016032">
    <property type="entry name" value="Sig_transdc_resp-reg_C-effctor"/>
</dbReference>
<dbReference type="PANTHER" id="PTHR44688:SF16">
    <property type="entry name" value="DNA-BINDING TRANSCRIPTIONAL ACTIVATOR DEVR_DOSR"/>
    <property type="match status" value="1"/>
</dbReference>